<keyword evidence="2" id="KW-1185">Reference proteome</keyword>
<accession>A0AAE0AL37</accession>
<gene>
    <name evidence="1" type="ORF">Dsin_013783</name>
</gene>
<protein>
    <recommendedName>
        <fullName evidence="3">Reverse transcriptase domain-containing protein</fullName>
    </recommendedName>
</protein>
<dbReference type="Proteomes" id="UP001281410">
    <property type="component" value="Unassembled WGS sequence"/>
</dbReference>
<dbReference type="EMBL" id="JANJYJ010000004">
    <property type="protein sequence ID" value="KAK3219813.1"/>
    <property type="molecule type" value="Genomic_DNA"/>
</dbReference>
<proteinExistence type="predicted"/>
<dbReference type="AlphaFoldDB" id="A0AAE0AL37"/>
<evidence type="ECO:0000313" key="2">
    <source>
        <dbReference type="Proteomes" id="UP001281410"/>
    </source>
</evidence>
<organism evidence="1 2">
    <name type="scientific">Dipteronia sinensis</name>
    <dbReference type="NCBI Taxonomy" id="43782"/>
    <lineage>
        <taxon>Eukaryota</taxon>
        <taxon>Viridiplantae</taxon>
        <taxon>Streptophyta</taxon>
        <taxon>Embryophyta</taxon>
        <taxon>Tracheophyta</taxon>
        <taxon>Spermatophyta</taxon>
        <taxon>Magnoliopsida</taxon>
        <taxon>eudicotyledons</taxon>
        <taxon>Gunneridae</taxon>
        <taxon>Pentapetalae</taxon>
        <taxon>rosids</taxon>
        <taxon>malvids</taxon>
        <taxon>Sapindales</taxon>
        <taxon>Sapindaceae</taxon>
        <taxon>Hippocastanoideae</taxon>
        <taxon>Acereae</taxon>
        <taxon>Dipteronia</taxon>
    </lineage>
</organism>
<comment type="caution">
    <text evidence="1">The sequence shown here is derived from an EMBL/GenBank/DDBJ whole genome shotgun (WGS) entry which is preliminary data.</text>
</comment>
<evidence type="ECO:0008006" key="3">
    <source>
        <dbReference type="Google" id="ProtNLM"/>
    </source>
</evidence>
<sequence length="59" mass="6665">MVKLDFEKAYDSVDNKFLDLCLIGMGFGQRWRGRISSCISTPMISVLVNESLSMEFDIG</sequence>
<name>A0AAE0AL37_9ROSI</name>
<evidence type="ECO:0000313" key="1">
    <source>
        <dbReference type="EMBL" id="KAK3219813.1"/>
    </source>
</evidence>
<reference evidence="1" key="1">
    <citation type="journal article" date="2023" name="Plant J.">
        <title>Genome sequences and population genomics provide insights into the demographic history, inbreeding, and mutation load of two 'living fossil' tree species of Dipteronia.</title>
        <authorList>
            <person name="Feng Y."/>
            <person name="Comes H.P."/>
            <person name="Chen J."/>
            <person name="Zhu S."/>
            <person name="Lu R."/>
            <person name="Zhang X."/>
            <person name="Li P."/>
            <person name="Qiu J."/>
            <person name="Olsen K.M."/>
            <person name="Qiu Y."/>
        </authorList>
    </citation>
    <scope>NUCLEOTIDE SEQUENCE</scope>
    <source>
        <strain evidence="1">NBL</strain>
    </source>
</reference>